<evidence type="ECO:0000313" key="2">
    <source>
        <dbReference type="EMBL" id="HGF34302.1"/>
    </source>
</evidence>
<keyword evidence="1" id="KW-0472">Membrane</keyword>
<proteinExistence type="predicted"/>
<evidence type="ECO:0008006" key="3">
    <source>
        <dbReference type="Google" id="ProtNLM"/>
    </source>
</evidence>
<name>A0A7C3V3E8_9BACT</name>
<reference evidence="2" key="1">
    <citation type="journal article" date="2020" name="mSystems">
        <title>Genome- and Community-Level Interaction Insights into Carbon Utilization and Element Cycling Functions of Hydrothermarchaeota in Hydrothermal Sediment.</title>
        <authorList>
            <person name="Zhou Z."/>
            <person name="Liu Y."/>
            <person name="Xu W."/>
            <person name="Pan J."/>
            <person name="Luo Z.H."/>
            <person name="Li M."/>
        </authorList>
    </citation>
    <scope>NUCLEOTIDE SEQUENCE [LARGE SCALE GENOMIC DNA]</scope>
    <source>
        <strain evidence="2">SpSt-897</strain>
    </source>
</reference>
<dbReference type="EMBL" id="DTMF01000195">
    <property type="protein sequence ID" value="HGF34302.1"/>
    <property type="molecule type" value="Genomic_DNA"/>
</dbReference>
<keyword evidence="1" id="KW-1133">Transmembrane helix</keyword>
<feature type="transmembrane region" description="Helical" evidence="1">
    <location>
        <begin position="156"/>
        <end position="172"/>
    </location>
</feature>
<sequence length="177" mass="18342">MPGIFAQKRLDFVAGLSDGILTALILASGTLLKSESSLSWSLSLRVAAAAAVAGAFIFFVAHYADLRGELVRAERQLNLLSHGQFATTQLGKAVLQDSIVSAVINSVCTFIGALIPLSASMIPYGPPWLGAAVAIAALALLGFFLGRAVYGQPLNWALALAGAGALVAYLGMKLKIV</sequence>
<accession>A0A7C3V3E8</accession>
<feature type="transmembrane region" description="Helical" evidence="1">
    <location>
        <begin position="12"/>
        <end position="32"/>
    </location>
</feature>
<organism evidence="2">
    <name type="scientific">Desulfobacca acetoxidans</name>
    <dbReference type="NCBI Taxonomy" id="60893"/>
    <lineage>
        <taxon>Bacteria</taxon>
        <taxon>Pseudomonadati</taxon>
        <taxon>Thermodesulfobacteriota</taxon>
        <taxon>Desulfobaccia</taxon>
        <taxon>Desulfobaccales</taxon>
        <taxon>Desulfobaccaceae</taxon>
        <taxon>Desulfobacca</taxon>
    </lineage>
</organism>
<gene>
    <name evidence="2" type="ORF">ENW96_07935</name>
</gene>
<keyword evidence="1" id="KW-0812">Transmembrane</keyword>
<protein>
    <recommendedName>
        <fullName evidence="3">VIT family protein</fullName>
    </recommendedName>
</protein>
<feature type="transmembrane region" description="Helical" evidence="1">
    <location>
        <begin position="99"/>
        <end position="117"/>
    </location>
</feature>
<evidence type="ECO:0000256" key="1">
    <source>
        <dbReference type="SAM" id="Phobius"/>
    </source>
</evidence>
<feature type="transmembrane region" description="Helical" evidence="1">
    <location>
        <begin position="44"/>
        <end position="64"/>
    </location>
</feature>
<feature type="transmembrane region" description="Helical" evidence="1">
    <location>
        <begin position="129"/>
        <end position="150"/>
    </location>
</feature>
<dbReference type="AlphaFoldDB" id="A0A7C3V3E8"/>
<comment type="caution">
    <text evidence="2">The sequence shown here is derived from an EMBL/GenBank/DDBJ whole genome shotgun (WGS) entry which is preliminary data.</text>
</comment>